<keyword evidence="4 7" id="KW-0812">Transmembrane</keyword>
<dbReference type="STRING" id="996801.BW723_00335"/>
<sequence length="1128" mass="127624">MNKHIFIRSSKKVMRVAAQLLIAISIFSNSFNTYGYEKFKDSTLTVNQELTIKELFNLITEKTAYDFFYNSDLEELNYKIVLSVTKAPVSKILNIAFKDLSLEYTIKGNDILIRKNIKQINKTISGIVKDDLGYPLQDVNVLVKNTNRGTITDIDGKFTLKVNDKEVLVFSFLGFKNKEILVGDKSYFDVVLELENNMLEEVIIAGVASGTKRKLMSVSVSKLNEDKFNEVPQTSVSASLAGKVPGVTVTSFSGSPGGSSNIVLRGSTNLTGNNSPMILVDGVILQGSLADINIDDIESIEVVKGASASSLYGSRAANGVLVVTSKRAGNLKDGTTSVTIRNEVGIQQVTKYLDLSTSHHYQLSPDWLDQTTYTQYYFVDYPSDYVTGWDPNIVGNRVEKEDHYQDMPYRVNNDLQKQMFTNGQYLTNYAGIGHRVNNTSIFLSFENNQNKGVVIETEGYERQSVRMNIDHNISDNIKISASNNFIKTSNDFLGGGTQAFFEVLMTDPDVDLFSNNVDGQKYNFYPNQWNTQFANPLYDLWVKESDSEKTRFLGSYSLEWKIADWLKFEGSFAIESQDYQSTDYIPKGTIIDLLSEETNNNSIISPQYSEGSLNKYRSKIDNNSLRATFSFNKKWNDLAFNGKLSYLYENNHFNSLTSSGTGFTLPGIPSLKYIPQENIDATDYQTDQKAINYFAIASFVYKNRYILDGLFRIDGSSLFGEEERWQNYFRVSGAYRLTEDIKIKNVEELKLRAAYGTSGLRPSFSSQYETFNVNDGSFTKSTLGNKYLKPSRSSELEIGIESSFFKRFNFVATYSNTKVTDQYLLAPLPVHAGGYPYQWLNGGELESNTFEAMLNSKIISNDQFSWDLTLTYDRTRQEITKLNIPEYSTGPRSAFKIREGEVYGSMYGVDFVRTLDQMSEQLSSDDDITNYIVNRDGVVVNKADVGTVDEKPFVVLDENGAEKNVKIGDINPNFRLGINSTFKYKGFTAYMLWQWKNGGDLYNATAQYLVRDNRHAMIDQIYTKPENKKTVDYYQALYDAQALNGFWVEDASYLKLNEASISYLFNKKDLGQFGKYIESVKLGVLGRNLLTITNYSGYDPEAGYDGFLFDNFGYPNFSSYSFSVELKF</sequence>
<evidence type="ECO:0000259" key="8">
    <source>
        <dbReference type="Pfam" id="PF07715"/>
    </source>
</evidence>
<dbReference type="AlphaFoldDB" id="A0A1B8U4K8"/>
<dbReference type="Pfam" id="PF07715">
    <property type="entry name" value="Plug"/>
    <property type="match status" value="1"/>
</dbReference>
<gene>
    <name evidence="9" type="ORF">LPB301_05085</name>
</gene>
<dbReference type="RefSeq" id="WP_068358541.1">
    <property type="nucleotide sequence ID" value="NZ_CP019337.1"/>
</dbReference>
<dbReference type="InterPro" id="IPR036942">
    <property type="entry name" value="Beta-barrel_TonB_sf"/>
</dbReference>
<dbReference type="PROSITE" id="PS52016">
    <property type="entry name" value="TONB_DEPENDENT_REC_3"/>
    <property type="match status" value="1"/>
</dbReference>
<reference evidence="10" key="1">
    <citation type="submission" date="2016-02" db="EMBL/GenBank/DDBJ databases">
        <title>Paenibacillus sp. LPB0068, isolated from Crassostrea gigas.</title>
        <authorList>
            <person name="Shin S.-K."/>
            <person name="Yi H."/>
        </authorList>
    </citation>
    <scope>NUCLEOTIDE SEQUENCE [LARGE SCALE GENOMIC DNA]</scope>
    <source>
        <strain evidence="10">KCTC 23969</strain>
    </source>
</reference>
<comment type="caution">
    <text evidence="9">The sequence shown here is derived from an EMBL/GenBank/DDBJ whole genome shotgun (WGS) entry which is preliminary data.</text>
</comment>
<keyword evidence="3 7" id="KW-1134">Transmembrane beta strand</keyword>
<dbReference type="Gene3D" id="2.170.130.10">
    <property type="entry name" value="TonB-dependent receptor, plug domain"/>
    <property type="match status" value="1"/>
</dbReference>
<dbReference type="EMBL" id="LSFL01000011">
    <property type="protein sequence ID" value="OBY66805.1"/>
    <property type="molecule type" value="Genomic_DNA"/>
</dbReference>
<evidence type="ECO:0000256" key="6">
    <source>
        <dbReference type="ARBA" id="ARBA00023237"/>
    </source>
</evidence>
<evidence type="ECO:0000256" key="1">
    <source>
        <dbReference type="ARBA" id="ARBA00004571"/>
    </source>
</evidence>
<dbReference type="InterPro" id="IPR023997">
    <property type="entry name" value="TonB-dep_OMP_SusC/RagA_CS"/>
</dbReference>
<dbReference type="Proteomes" id="UP000092612">
    <property type="component" value="Unassembled WGS sequence"/>
</dbReference>
<proteinExistence type="inferred from homology"/>
<keyword evidence="6 7" id="KW-0998">Cell outer membrane</keyword>
<feature type="domain" description="TonB-dependent receptor plug" evidence="8">
    <location>
        <begin position="217"/>
        <end position="320"/>
    </location>
</feature>
<comment type="similarity">
    <text evidence="7">Belongs to the TonB-dependent receptor family.</text>
</comment>
<dbReference type="GO" id="GO:0009279">
    <property type="term" value="C:cell outer membrane"/>
    <property type="evidence" value="ECO:0007669"/>
    <property type="project" value="UniProtKB-SubCell"/>
</dbReference>
<protein>
    <recommendedName>
        <fullName evidence="8">TonB-dependent receptor plug domain-containing protein</fullName>
    </recommendedName>
</protein>
<evidence type="ECO:0000313" key="9">
    <source>
        <dbReference type="EMBL" id="OBY66805.1"/>
    </source>
</evidence>
<dbReference type="SUPFAM" id="SSF49464">
    <property type="entry name" value="Carboxypeptidase regulatory domain-like"/>
    <property type="match status" value="1"/>
</dbReference>
<evidence type="ECO:0000256" key="3">
    <source>
        <dbReference type="ARBA" id="ARBA00022452"/>
    </source>
</evidence>
<evidence type="ECO:0000313" key="10">
    <source>
        <dbReference type="Proteomes" id="UP000092612"/>
    </source>
</evidence>
<keyword evidence="2 7" id="KW-0813">Transport</keyword>
<dbReference type="InterPro" id="IPR008969">
    <property type="entry name" value="CarboxyPept-like_regulatory"/>
</dbReference>
<comment type="subcellular location">
    <subcellularLocation>
        <location evidence="1 7">Cell outer membrane</location>
        <topology evidence="1 7">Multi-pass membrane protein</topology>
    </subcellularLocation>
</comment>
<dbReference type="NCBIfam" id="TIGR04056">
    <property type="entry name" value="OMP_RagA_SusC"/>
    <property type="match status" value="1"/>
</dbReference>
<dbReference type="Pfam" id="PF13715">
    <property type="entry name" value="CarbopepD_reg_2"/>
    <property type="match status" value="1"/>
</dbReference>
<accession>A0A1B8U4K8</accession>
<evidence type="ECO:0000256" key="4">
    <source>
        <dbReference type="ARBA" id="ARBA00022692"/>
    </source>
</evidence>
<evidence type="ECO:0000256" key="2">
    <source>
        <dbReference type="ARBA" id="ARBA00022448"/>
    </source>
</evidence>
<dbReference type="InterPro" id="IPR039426">
    <property type="entry name" value="TonB-dep_rcpt-like"/>
</dbReference>
<dbReference type="InterPro" id="IPR023996">
    <property type="entry name" value="TonB-dep_OMP_SusC/RagA"/>
</dbReference>
<dbReference type="SUPFAM" id="SSF56935">
    <property type="entry name" value="Porins"/>
    <property type="match status" value="1"/>
</dbReference>
<dbReference type="InterPro" id="IPR037066">
    <property type="entry name" value="Plug_dom_sf"/>
</dbReference>
<keyword evidence="10" id="KW-1185">Reference proteome</keyword>
<dbReference type="InterPro" id="IPR012910">
    <property type="entry name" value="Plug_dom"/>
</dbReference>
<keyword evidence="5 7" id="KW-0472">Membrane</keyword>
<dbReference type="KEGG" id="prn:BW723_00335"/>
<organism evidence="9 10">
    <name type="scientific">Polaribacter reichenbachii</name>
    <dbReference type="NCBI Taxonomy" id="996801"/>
    <lineage>
        <taxon>Bacteria</taxon>
        <taxon>Pseudomonadati</taxon>
        <taxon>Bacteroidota</taxon>
        <taxon>Flavobacteriia</taxon>
        <taxon>Flavobacteriales</taxon>
        <taxon>Flavobacteriaceae</taxon>
    </lineage>
</organism>
<dbReference type="NCBIfam" id="TIGR04057">
    <property type="entry name" value="SusC_RagA_signa"/>
    <property type="match status" value="1"/>
</dbReference>
<evidence type="ECO:0000256" key="7">
    <source>
        <dbReference type="PROSITE-ProRule" id="PRU01360"/>
    </source>
</evidence>
<dbReference type="Gene3D" id="2.40.170.20">
    <property type="entry name" value="TonB-dependent receptor, beta-barrel domain"/>
    <property type="match status" value="1"/>
</dbReference>
<evidence type="ECO:0000256" key="5">
    <source>
        <dbReference type="ARBA" id="ARBA00023136"/>
    </source>
</evidence>
<dbReference type="OrthoDB" id="9768177at2"/>
<name>A0A1B8U4K8_9FLAO</name>